<protein>
    <recommendedName>
        <fullName evidence="9">TRAP transporter small permease protein</fullName>
    </recommendedName>
</protein>
<dbReference type="Pfam" id="PF04290">
    <property type="entry name" value="DctQ"/>
    <property type="match status" value="1"/>
</dbReference>
<keyword evidence="5 9" id="KW-0812">Transmembrane</keyword>
<evidence type="ECO:0000256" key="1">
    <source>
        <dbReference type="ARBA" id="ARBA00004429"/>
    </source>
</evidence>
<dbReference type="RefSeq" id="WP_159660679.1">
    <property type="nucleotide sequence ID" value="NZ_AQPF01000013.1"/>
</dbReference>
<evidence type="ECO:0000259" key="11">
    <source>
        <dbReference type="Pfam" id="PF04290"/>
    </source>
</evidence>
<evidence type="ECO:0000256" key="9">
    <source>
        <dbReference type="RuleBase" id="RU369079"/>
    </source>
</evidence>
<evidence type="ECO:0000313" key="13">
    <source>
        <dbReference type="Proteomes" id="UP000771797"/>
    </source>
</evidence>
<proteinExistence type="inferred from homology"/>
<feature type="transmembrane region" description="Helical" evidence="9">
    <location>
        <begin position="48"/>
        <end position="67"/>
    </location>
</feature>
<accession>A0ABQ6Y8J0</accession>
<evidence type="ECO:0000256" key="6">
    <source>
        <dbReference type="ARBA" id="ARBA00022989"/>
    </source>
</evidence>
<organism evidence="12 13">
    <name type="scientific">Alcanivorax xiamenensis</name>
    <dbReference type="NCBI Taxonomy" id="1177156"/>
    <lineage>
        <taxon>Bacteria</taxon>
        <taxon>Pseudomonadati</taxon>
        <taxon>Pseudomonadota</taxon>
        <taxon>Gammaproteobacteria</taxon>
        <taxon>Oceanospirillales</taxon>
        <taxon>Alcanivoracaceae</taxon>
        <taxon>Alcanivorax</taxon>
    </lineage>
</organism>
<evidence type="ECO:0000256" key="3">
    <source>
        <dbReference type="ARBA" id="ARBA00022475"/>
    </source>
</evidence>
<keyword evidence="2 9" id="KW-0813">Transport</keyword>
<feature type="transmembrane region" description="Helical" evidence="9">
    <location>
        <begin position="91"/>
        <end position="112"/>
    </location>
</feature>
<comment type="subcellular location">
    <subcellularLocation>
        <location evidence="1 9">Cell inner membrane</location>
        <topology evidence="1 9">Multi-pass membrane protein</topology>
    </subcellularLocation>
</comment>
<keyword evidence="7 9" id="KW-0472">Membrane</keyword>
<dbReference type="Proteomes" id="UP000771797">
    <property type="component" value="Unassembled WGS sequence"/>
</dbReference>
<keyword evidence="6 9" id="KW-1133">Transmembrane helix</keyword>
<comment type="subunit">
    <text evidence="9">The complex comprises the extracytoplasmic solute receptor protein and the two transmembrane proteins.</text>
</comment>
<evidence type="ECO:0000256" key="10">
    <source>
        <dbReference type="SAM" id="MobiDB-lite"/>
    </source>
</evidence>
<evidence type="ECO:0000313" key="12">
    <source>
        <dbReference type="EMBL" id="KAF0805765.1"/>
    </source>
</evidence>
<name>A0ABQ6Y8J0_9GAMM</name>
<comment type="caution">
    <text evidence="12">The sequence shown here is derived from an EMBL/GenBank/DDBJ whole genome shotgun (WGS) entry which is preliminary data.</text>
</comment>
<evidence type="ECO:0000256" key="5">
    <source>
        <dbReference type="ARBA" id="ARBA00022692"/>
    </source>
</evidence>
<comment type="function">
    <text evidence="9">Part of the tripartite ATP-independent periplasmic (TRAP) transport system.</text>
</comment>
<reference evidence="12 13" key="1">
    <citation type="submission" date="2012-09" db="EMBL/GenBank/DDBJ databases">
        <title>Genome Sequence of alkane-degrading Bacterium Alcanivorax sp. 6-D-6.</title>
        <authorList>
            <person name="Lai Q."/>
            <person name="Shao Z."/>
        </authorList>
    </citation>
    <scope>NUCLEOTIDE SEQUENCE [LARGE SCALE GENOMIC DNA]</scope>
    <source>
        <strain evidence="12 13">6-D-6</strain>
    </source>
</reference>
<dbReference type="PANTHER" id="PTHR35011:SF10">
    <property type="entry name" value="TRAP TRANSPORTER SMALL PERMEASE PROTEIN"/>
    <property type="match status" value="1"/>
</dbReference>
<evidence type="ECO:0000256" key="7">
    <source>
        <dbReference type="ARBA" id="ARBA00023136"/>
    </source>
</evidence>
<feature type="region of interest" description="Disordered" evidence="10">
    <location>
        <begin position="168"/>
        <end position="192"/>
    </location>
</feature>
<dbReference type="InterPro" id="IPR007387">
    <property type="entry name" value="TRAP_DctQ"/>
</dbReference>
<keyword evidence="4 9" id="KW-0997">Cell inner membrane</keyword>
<gene>
    <name evidence="12" type="ORF">A6D6_02026</name>
</gene>
<comment type="similarity">
    <text evidence="8 9">Belongs to the TRAP transporter small permease family.</text>
</comment>
<dbReference type="PANTHER" id="PTHR35011">
    <property type="entry name" value="2,3-DIKETO-L-GULONATE TRAP TRANSPORTER SMALL PERMEASE PROTEIN YIAM"/>
    <property type="match status" value="1"/>
</dbReference>
<feature type="domain" description="Tripartite ATP-independent periplasmic transporters DctQ component" evidence="11">
    <location>
        <begin position="26"/>
        <end position="156"/>
    </location>
</feature>
<evidence type="ECO:0000256" key="4">
    <source>
        <dbReference type="ARBA" id="ARBA00022519"/>
    </source>
</evidence>
<sequence>MYRLERYLSGVTDMTTLVGGLAIALMMIHISLDVLLRYLFSTPIPGTITYVSNYYMIVAAFLPLAYAEKLGAHISVEVVSERLPQRLQFHLAHWLILLSAIILGFMTVKTGIEAVSRYQMGAALVEGGTSIIIWPGYFVLPIGLGLMVLTLLYKFLIYVIGGESGFDGPGQQRSADDARRPNGTHRATGESA</sequence>
<evidence type="ECO:0000256" key="2">
    <source>
        <dbReference type="ARBA" id="ARBA00022448"/>
    </source>
</evidence>
<keyword evidence="13" id="KW-1185">Reference proteome</keyword>
<dbReference type="EMBL" id="AQPF01000013">
    <property type="protein sequence ID" value="KAF0805765.1"/>
    <property type="molecule type" value="Genomic_DNA"/>
</dbReference>
<feature type="transmembrane region" description="Helical" evidence="9">
    <location>
        <begin position="7"/>
        <end position="28"/>
    </location>
</feature>
<keyword evidence="3" id="KW-1003">Cell membrane</keyword>
<evidence type="ECO:0000256" key="8">
    <source>
        <dbReference type="ARBA" id="ARBA00038436"/>
    </source>
</evidence>
<dbReference type="InterPro" id="IPR055348">
    <property type="entry name" value="DctQ"/>
</dbReference>
<feature type="transmembrane region" description="Helical" evidence="9">
    <location>
        <begin position="132"/>
        <end position="153"/>
    </location>
</feature>